<dbReference type="RefSeq" id="WP_168361569.1">
    <property type="nucleotide sequence ID" value="NZ_CP033622.1"/>
</dbReference>
<evidence type="ECO:0000313" key="2">
    <source>
        <dbReference type="Proteomes" id="UP000500801"/>
    </source>
</evidence>
<sequence>MTPWEQYPEWKEGDLFIDFSRANSAIKLDKTGKSGHGLTHHLKSVDFVVEWSNQLWLIEVKDPEHGAIPEVNREAEMARFADNMQSGALITKHLFPKLRDSLIYLGLDRGIANKELKYIILIGLKALPQAELSALRLALWKTEWVGGPQPRGWGKSFDVLCMNVEQWNRLIVDCQVTRISQA</sequence>
<dbReference type="EMBL" id="CP033622">
    <property type="protein sequence ID" value="QIZ49978.1"/>
    <property type="molecule type" value="Genomic_DNA"/>
</dbReference>
<gene>
    <name evidence="1" type="ORF">DWG24_03800</name>
</gene>
<evidence type="ECO:0000313" key="1">
    <source>
        <dbReference type="EMBL" id="QIZ49978.1"/>
    </source>
</evidence>
<dbReference type="AlphaFoldDB" id="A0AAE6YXL6"/>
<organism evidence="1 2">
    <name type="scientific">Dickeya zeae</name>
    <dbReference type="NCBI Taxonomy" id="204042"/>
    <lineage>
        <taxon>Bacteria</taxon>
        <taxon>Pseudomonadati</taxon>
        <taxon>Pseudomonadota</taxon>
        <taxon>Gammaproteobacteria</taxon>
        <taxon>Enterobacterales</taxon>
        <taxon>Pectobacteriaceae</taxon>
        <taxon>Dickeya</taxon>
    </lineage>
</organism>
<name>A0AAE6YXL6_9GAMM</name>
<reference evidence="1 2" key="1">
    <citation type="submission" date="2018-11" db="EMBL/GenBank/DDBJ databases">
        <title>Complete genome sequence of Dickeya zeae strain CE1 infecting Canna edulis Ker-Gawl. in China.</title>
        <authorList>
            <person name="Zhang J."/>
            <person name="Lin B."/>
            <person name="Shen H."/>
            <person name="Jiang S."/>
            <person name="Pu X."/>
            <person name="Sun D."/>
        </authorList>
    </citation>
    <scope>NUCLEOTIDE SEQUENCE [LARGE SCALE GENOMIC DNA]</scope>
    <source>
        <strain evidence="1 2">CE1</strain>
    </source>
</reference>
<dbReference type="Proteomes" id="UP000500801">
    <property type="component" value="Chromosome"/>
</dbReference>
<accession>A0AAE6YXL6</accession>
<protein>
    <submittedName>
        <fullName evidence="1">Uncharacterized protein</fullName>
    </submittedName>
</protein>
<proteinExistence type="predicted"/>